<dbReference type="Pfam" id="PF05159">
    <property type="entry name" value="Capsule_synth"/>
    <property type="match status" value="1"/>
</dbReference>
<gene>
    <name evidence="1" type="ORF">MPEBLZ_03473</name>
</gene>
<proteinExistence type="predicted"/>
<accession>A0A0P8DWF5</accession>
<comment type="caution">
    <text evidence="1">The sequence shown here is derived from an EMBL/GenBank/DDBJ whole genome shotgun (WGS) entry which is preliminary data.</text>
</comment>
<reference evidence="1 2" key="1">
    <citation type="submission" date="2015-09" db="EMBL/GenBank/DDBJ databases">
        <title>A metagenomics-based metabolic model of nitrate-dependent anaerobic oxidation of methane by Methanoperedens-like archaea.</title>
        <authorList>
            <person name="Arshad A."/>
            <person name="Speth D.R."/>
            <person name="De Graaf R.M."/>
            <person name="Op Den Camp H.J."/>
            <person name="Jetten M.S."/>
            <person name="Welte C.U."/>
        </authorList>
    </citation>
    <scope>NUCLEOTIDE SEQUENCE [LARGE SCALE GENOMIC DNA]</scope>
</reference>
<name>A0A0P8DWF5_9EURY</name>
<dbReference type="InterPro" id="IPR007833">
    <property type="entry name" value="Capsule_polysaccharide_synth"/>
</dbReference>
<dbReference type="Gene3D" id="3.40.50.12580">
    <property type="match status" value="1"/>
</dbReference>
<dbReference type="AlphaFoldDB" id="A0A0P8DWF5"/>
<organism evidence="1 2">
    <name type="scientific">Candidatus Methanoperedens nitratireducens</name>
    <dbReference type="NCBI Taxonomy" id="1392998"/>
    <lineage>
        <taxon>Archaea</taxon>
        <taxon>Methanobacteriati</taxon>
        <taxon>Methanobacteriota</taxon>
        <taxon>Stenosarchaea group</taxon>
        <taxon>Methanomicrobia</taxon>
        <taxon>Methanosarcinales</taxon>
        <taxon>ANME-2 cluster</taxon>
        <taxon>Candidatus Methanoperedentaceae</taxon>
        <taxon>Candidatus Methanoperedens</taxon>
    </lineage>
</organism>
<evidence type="ECO:0000313" key="1">
    <source>
        <dbReference type="EMBL" id="KPQ41947.1"/>
    </source>
</evidence>
<dbReference type="Proteomes" id="UP000050360">
    <property type="component" value="Unassembled WGS sequence"/>
</dbReference>
<protein>
    <submittedName>
        <fullName evidence="1">Capsule polysaccharide biosynthesis protein</fullName>
    </submittedName>
</protein>
<dbReference type="SUPFAM" id="SSF53756">
    <property type="entry name" value="UDP-Glycosyltransferase/glycogen phosphorylase"/>
    <property type="match status" value="1"/>
</dbReference>
<dbReference type="InterPro" id="IPR043148">
    <property type="entry name" value="TagF_C"/>
</dbReference>
<evidence type="ECO:0000313" key="2">
    <source>
        <dbReference type="Proteomes" id="UP000050360"/>
    </source>
</evidence>
<dbReference type="EMBL" id="LKCM01000281">
    <property type="protein sequence ID" value="KPQ41947.1"/>
    <property type="molecule type" value="Genomic_DNA"/>
</dbReference>
<dbReference type="GO" id="GO:0015774">
    <property type="term" value="P:polysaccharide transport"/>
    <property type="evidence" value="ECO:0007669"/>
    <property type="project" value="InterPro"/>
</dbReference>
<dbReference type="GO" id="GO:0000271">
    <property type="term" value="P:polysaccharide biosynthetic process"/>
    <property type="evidence" value="ECO:0007669"/>
    <property type="project" value="InterPro"/>
</dbReference>
<sequence>MKVLIYMPFAAWIPHLGTDLEIAARHIDKGDEVHIIQCSGDLPSCETNPSHTKLRCVACKYMRDKGLSLINLPDYNRHELVLHDFSQYFDIPDFSSIEELKSFKINNVDIGMAVASTLISMTREYNPKVSNFSKYIHDNILMSKSIYDCMMYNLQQIKPDVFYIFNGRFSAIRPALRAAQHLGIKTFVHERAGRIQKYTLSEDTYPHDIEYQKSRIEPFWNDSPHDTEKEEIARQWFKERRGGKDQGWYSFTKSQKKGKLPDGFDDSKRNIAIFNSSEDEFEAIDGWQNPIYKNQIDAINAIINADTDKNIMFYIRIHPNLKGVDNTQTRELSRLKSTNLVIITTDSEIDSYELMDACEKVITFGSTMGIESVFWGKPSILVGRSLYEDLGGCYIPKDHKELIEFINAYLNPLPDPGALKYGYYQSHAGIPYIYYNQETLFKGKFKGIDLKYSIDVKIKIIMNLIRETFNDYFNHKKP</sequence>